<dbReference type="EMBL" id="AP005305">
    <property type="protein sequence ID" value="BAD31283.1"/>
    <property type="molecule type" value="Genomic_DNA"/>
</dbReference>
<proteinExistence type="predicted"/>
<evidence type="ECO:0000313" key="2">
    <source>
        <dbReference type="EMBL" id="BAD31283.1"/>
    </source>
</evidence>
<gene>
    <name evidence="2" type="primary">P0024C06.104</name>
</gene>
<organism evidence="2">
    <name type="scientific">Oryza sativa subsp. japonica</name>
    <name type="common">Rice</name>
    <dbReference type="NCBI Taxonomy" id="39947"/>
    <lineage>
        <taxon>Eukaryota</taxon>
        <taxon>Viridiplantae</taxon>
        <taxon>Streptophyta</taxon>
        <taxon>Embryophyta</taxon>
        <taxon>Tracheophyta</taxon>
        <taxon>Spermatophyta</taxon>
        <taxon>Magnoliopsida</taxon>
        <taxon>Liliopsida</taxon>
        <taxon>Poales</taxon>
        <taxon>Poaceae</taxon>
        <taxon>BOP clade</taxon>
        <taxon>Oryzoideae</taxon>
        <taxon>Oryzeae</taxon>
        <taxon>Oryzinae</taxon>
        <taxon>Oryza</taxon>
        <taxon>Oryza sativa</taxon>
    </lineage>
</organism>
<protein>
    <submittedName>
        <fullName evidence="2">Uncharacterized protein P0024C06.104</fullName>
    </submittedName>
</protein>
<dbReference type="AlphaFoldDB" id="Q69QX3"/>
<name>Q69QX3_ORYSJ</name>
<feature type="region of interest" description="Disordered" evidence="1">
    <location>
        <begin position="1"/>
        <end position="41"/>
    </location>
</feature>
<reference evidence="2" key="1">
    <citation type="journal article" date="2004" name="Plant Cell">
        <title>Composition and structure of the centromeric region of rice chromosome 8.</title>
        <authorList>
            <person name="Wu J."/>
            <person name="Yamagata H."/>
            <person name="Hayashi-Tsugane M."/>
            <person name="Hijishita S."/>
            <person name="Fujisawa M."/>
            <person name="Shibata M."/>
            <person name="Itoh Y."/>
            <person name="Nakamura M."/>
            <person name="Sakaguchi M."/>
            <person name="Yoshihara R."/>
            <person name="Kobayashi H."/>
            <person name="Itoh K."/>
            <person name="Karasawa W."/>
            <person name="Yamamoto M."/>
            <person name="Saji S."/>
            <person name="Katagiri S."/>
            <person name="Kanamori H."/>
            <person name="Namiki N."/>
            <person name="Katayose Y."/>
            <person name="Matsumoto T."/>
            <person name="Sasaki T."/>
        </authorList>
    </citation>
    <scope>NUCLEOTIDE SEQUENCE</scope>
</reference>
<sequence>MDLAAGGPRYRRDGVEAEGGGGSAARWTRRPAARVTGEEAWRRRRRRRYGGRRAEVVARRDGSSGRQPGATGEVEWRWRAETVPAMWRRRRDAMEAAVVVRRDRDGMGMQPGWMRVASRVQWCIRLIGPPGSIGPQFGFLG</sequence>
<evidence type="ECO:0000256" key="1">
    <source>
        <dbReference type="SAM" id="MobiDB-lite"/>
    </source>
</evidence>
<accession>Q69QX3</accession>